<feature type="compositionally biased region" description="Low complexity" evidence="5">
    <location>
        <begin position="131"/>
        <end position="143"/>
    </location>
</feature>
<feature type="region of interest" description="Disordered" evidence="5">
    <location>
        <begin position="102"/>
        <end position="177"/>
    </location>
</feature>
<dbReference type="InterPro" id="IPR017884">
    <property type="entry name" value="SANT_dom"/>
</dbReference>
<feature type="domain" description="SANT" evidence="7">
    <location>
        <begin position="73"/>
        <end position="112"/>
    </location>
</feature>
<dbReference type="SMART" id="SM00717">
    <property type="entry name" value="SANT"/>
    <property type="match status" value="1"/>
</dbReference>
<dbReference type="InterPro" id="IPR001005">
    <property type="entry name" value="SANT/Myb"/>
</dbReference>
<dbReference type="CDD" id="cd00167">
    <property type="entry name" value="SANT"/>
    <property type="match status" value="1"/>
</dbReference>
<dbReference type="GO" id="GO:0003677">
    <property type="term" value="F:DNA binding"/>
    <property type="evidence" value="ECO:0007669"/>
    <property type="project" value="UniProtKB-KW"/>
</dbReference>
<dbReference type="Gene3D" id="1.10.10.60">
    <property type="entry name" value="Homeodomain-like"/>
    <property type="match status" value="1"/>
</dbReference>
<feature type="compositionally biased region" description="Polar residues" evidence="5">
    <location>
        <begin position="63"/>
        <end position="73"/>
    </location>
</feature>
<dbReference type="AlphaFoldDB" id="A0A7S3JMI8"/>
<evidence type="ECO:0000256" key="2">
    <source>
        <dbReference type="ARBA" id="ARBA00023125"/>
    </source>
</evidence>
<evidence type="ECO:0000256" key="1">
    <source>
        <dbReference type="ARBA" id="ARBA00023015"/>
    </source>
</evidence>
<accession>A0A7S3JMI8</accession>
<feature type="compositionally biased region" description="Polar residues" evidence="5">
    <location>
        <begin position="102"/>
        <end position="121"/>
    </location>
</feature>
<dbReference type="EMBL" id="HBII01037923">
    <property type="protein sequence ID" value="CAE0357148.1"/>
    <property type="molecule type" value="Transcribed_RNA"/>
</dbReference>
<feature type="domain" description="HTH myb-type" evidence="8">
    <location>
        <begin position="70"/>
        <end position="120"/>
    </location>
</feature>
<keyword evidence="3" id="KW-0804">Transcription</keyword>
<feature type="compositionally biased region" description="Polar residues" evidence="5">
    <location>
        <begin position="154"/>
        <end position="166"/>
    </location>
</feature>
<dbReference type="PANTHER" id="PTHR12802">
    <property type="entry name" value="SWI/SNF COMPLEX-RELATED"/>
    <property type="match status" value="1"/>
</dbReference>
<evidence type="ECO:0000259" key="6">
    <source>
        <dbReference type="PROSITE" id="PS50090"/>
    </source>
</evidence>
<dbReference type="InterPro" id="IPR006447">
    <property type="entry name" value="Myb_dom_plants"/>
</dbReference>
<evidence type="ECO:0000313" key="9">
    <source>
        <dbReference type="EMBL" id="CAE0357148.1"/>
    </source>
</evidence>
<dbReference type="PROSITE" id="PS51294">
    <property type="entry name" value="HTH_MYB"/>
    <property type="match status" value="1"/>
</dbReference>
<dbReference type="InterPro" id="IPR017930">
    <property type="entry name" value="Myb_dom"/>
</dbReference>
<dbReference type="Pfam" id="PF00249">
    <property type="entry name" value="Myb_DNA-binding"/>
    <property type="match status" value="1"/>
</dbReference>
<proteinExistence type="predicted"/>
<feature type="region of interest" description="Disordered" evidence="5">
    <location>
        <begin position="1"/>
        <end position="22"/>
    </location>
</feature>
<protein>
    <submittedName>
        <fullName evidence="9">Uncharacterized protein</fullName>
    </submittedName>
</protein>
<evidence type="ECO:0000256" key="5">
    <source>
        <dbReference type="SAM" id="MobiDB-lite"/>
    </source>
</evidence>
<dbReference type="PROSITE" id="PS51293">
    <property type="entry name" value="SANT"/>
    <property type="match status" value="1"/>
</dbReference>
<feature type="domain" description="Myb-like" evidence="6">
    <location>
        <begin position="72"/>
        <end position="116"/>
    </location>
</feature>
<dbReference type="NCBIfam" id="TIGR01557">
    <property type="entry name" value="myb_SHAQKYF"/>
    <property type="match status" value="1"/>
</dbReference>
<evidence type="ECO:0000256" key="3">
    <source>
        <dbReference type="ARBA" id="ARBA00023163"/>
    </source>
</evidence>
<evidence type="ECO:0000259" key="8">
    <source>
        <dbReference type="PROSITE" id="PS51294"/>
    </source>
</evidence>
<evidence type="ECO:0000259" key="7">
    <source>
        <dbReference type="PROSITE" id="PS51293"/>
    </source>
</evidence>
<dbReference type="SUPFAM" id="SSF46689">
    <property type="entry name" value="Homeodomain-like"/>
    <property type="match status" value="1"/>
</dbReference>
<name>A0A7S3JMI8_9SPIT</name>
<keyword evidence="1" id="KW-0805">Transcription regulation</keyword>
<organism evidence="9">
    <name type="scientific">Euplotes harpa</name>
    <dbReference type="NCBI Taxonomy" id="151035"/>
    <lineage>
        <taxon>Eukaryota</taxon>
        <taxon>Sar</taxon>
        <taxon>Alveolata</taxon>
        <taxon>Ciliophora</taxon>
        <taxon>Intramacronucleata</taxon>
        <taxon>Spirotrichea</taxon>
        <taxon>Hypotrichia</taxon>
        <taxon>Euplotida</taxon>
        <taxon>Euplotidae</taxon>
        <taxon>Euplotes</taxon>
    </lineage>
</organism>
<evidence type="ECO:0000256" key="4">
    <source>
        <dbReference type="ARBA" id="ARBA00023242"/>
    </source>
</evidence>
<reference evidence="9" key="1">
    <citation type="submission" date="2021-01" db="EMBL/GenBank/DDBJ databases">
        <authorList>
            <person name="Corre E."/>
            <person name="Pelletier E."/>
            <person name="Niang G."/>
            <person name="Scheremetjew M."/>
            <person name="Finn R."/>
            <person name="Kale V."/>
            <person name="Holt S."/>
            <person name="Cochrane G."/>
            <person name="Meng A."/>
            <person name="Brown T."/>
            <person name="Cohen L."/>
        </authorList>
    </citation>
    <scope>NUCLEOTIDE SEQUENCE</scope>
    <source>
        <strain evidence="9">FSP1.4</strain>
    </source>
</reference>
<keyword evidence="4" id="KW-0539">Nucleus</keyword>
<gene>
    <name evidence="9" type="ORF">EHAR0213_LOCUS16066</name>
</gene>
<dbReference type="InterPro" id="IPR009057">
    <property type="entry name" value="Homeodomain-like_sf"/>
</dbReference>
<dbReference type="PROSITE" id="PS50090">
    <property type="entry name" value="MYB_LIKE"/>
    <property type="match status" value="1"/>
</dbReference>
<feature type="region of interest" description="Disordered" evidence="5">
    <location>
        <begin position="35"/>
        <end position="73"/>
    </location>
</feature>
<sequence length="177" mass="19635">MSNIEVDSSDEEYYPTTVKNRNSCPTKKLAFASKSFTEKNPFGNSSQESPKKSSKRGSKVKSNGGQCAFNTGRWSTEEHTKFLEAIQIYGRDWKKVQDYVGTRTSTQARSHAQKVLPNQGSAEGANGSHNSTLTTLTKSSPLSNKNEYPAEFKQTPSIASDENNNDLAIFKVEKVRK</sequence>
<keyword evidence="2" id="KW-0238">DNA-binding</keyword>